<gene>
    <name evidence="1" type="ORF">IFM89_019780</name>
</gene>
<keyword evidence="2" id="KW-1185">Reference proteome</keyword>
<proteinExistence type="predicted"/>
<comment type="caution">
    <text evidence="1">The sequence shown here is derived from an EMBL/GenBank/DDBJ whole genome shotgun (WGS) entry which is preliminary data.</text>
</comment>
<dbReference type="EMBL" id="JADFTS010000008">
    <property type="protein sequence ID" value="KAF9593035.1"/>
    <property type="molecule type" value="Genomic_DNA"/>
</dbReference>
<organism evidence="1 2">
    <name type="scientific">Coptis chinensis</name>
    <dbReference type="NCBI Taxonomy" id="261450"/>
    <lineage>
        <taxon>Eukaryota</taxon>
        <taxon>Viridiplantae</taxon>
        <taxon>Streptophyta</taxon>
        <taxon>Embryophyta</taxon>
        <taxon>Tracheophyta</taxon>
        <taxon>Spermatophyta</taxon>
        <taxon>Magnoliopsida</taxon>
        <taxon>Ranunculales</taxon>
        <taxon>Ranunculaceae</taxon>
        <taxon>Coptidoideae</taxon>
        <taxon>Coptis</taxon>
    </lineage>
</organism>
<name>A0A835LFR0_9MAGN</name>
<sequence>MNQQATPEEHIPSLQGNRFHALEEAEKLLESGNWADQMEKEEEQVKSKKGYKPMWQVQHITVKSGNLVLSFVHANSAYGIRRSLWLELSQLGLVAKPWAVVGDFNIVYTVSERKGRGTPCFAAMSNFNFLFTRMLCSFPPLWD</sequence>
<evidence type="ECO:0000313" key="1">
    <source>
        <dbReference type="EMBL" id="KAF9593035.1"/>
    </source>
</evidence>
<protein>
    <submittedName>
        <fullName evidence="1">Uncharacterized protein</fullName>
    </submittedName>
</protein>
<dbReference type="Proteomes" id="UP000631114">
    <property type="component" value="Unassembled WGS sequence"/>
</dbReference>
<reference evidence="1 2" key="1">
    <citation type="submission" date="2020-10" db="EMBL/GenBank/DDBJ databases">
        <title>The Coptis chinensis genome and diversification of protoberbering-type alkaloids.</title>
        <authorList>
            <person name="Wang B."/>
            <person name="Shu S."/>
            <person name="Song C."/>
            <person name="Liu Y."/>
        </authorList>
    </citation>
    <scope>NUCLEOTIDE SEQUENCE [LARGE SCALE GENOMIC DNA]</scope>
    <source>
        <strain evidence="1">HL-2020</strain>
        <tissue evidence="1">Leaf</tissue>
    </source>
</reference>
<evidence type="ECO:0000313" key="2">
    <source>
        <dbReference type="Proteomes" id="UP000631114"/>
    </source>
</evidence>
<dbReference type="AlphaFoldDB" id="A0A835LFR0"/>
<accession>A0A835LFR0</accession>